<dbReference type="InterPro" id="IPR050228">
    <property type="entry name" value="Carboxylesterase_BioH"/>
</dbReference>
<evidence type="ECO:0000313" key="2">
    <source>
        <dbReference type="EMBL" id="GEP55049.1"/>
    </source>
</evidence>
<dbReference type="Gene3D" id="3.40.50.1820">
    <property type="entry name" value="alpha/beta hydrolase"/>
    <property type="match status" value="1"/>
</dbReference>
<accession>A0A512N7U2</accession>
<dbReference type="Proteomes" id="UP000321058">
    <property type="component" value="Unassembled WGS sequence"/>
</dbReference>
<evidence type="ECO:0000313" key="3">
    <source>
        <dbReference type="Proteomes" id="UP000321058"/>
    </source>
</evidence>
<comment type="caution">
    <text evidence="2">The sequence shown here is derived from an EMBL/GenBank/DDBJ whole genome shotgun (WGS) entry which is preliminary data.</text>
</comment>
<proteinExistence type="predicted"/>
<dbReference type="GO" id="GO:0016787">
    <property type="term" value="F:hydrolase activity"/>
    <property type="evidence" value="ECO:0007669"/>
    <property type="project" value="UniProtKB-KW"/>
</dbReference>
<reference evidence="2 3" key="1">
    <citation type="submission" date="2019-07" db="EMBL/GenBank/DDBJ databases">
        <title>Whole genome shotgun sequence of Reyranella soli NBRC 108950.</title>
        <authorList>
            <person name="Hosoyama A."/>
            <person name="Uohara A."/>
            <person name="Ohji S."/>
            <person name="Ichikawa N."/>
        </authorList>
    </citation>
    <scope>NUCLEOTIDE SEQUENCE [LARGE SCALE GENOMIC DNA]</scope>
    <source>
        <strain evidence="2 3">NBRC 108950</strain>
    </source>
</reference>
<dbReference type="OrthoDB" id="9808398at2"/>
<dbReference type="EMBL" id="BKAJ01000033">
    <property type="protein sequence ID" value="GEP55049.1"/>
    <property type="molecule type" value="Genomic_DNA"/>
</dbReference>
<gene>
    <name evidence="2" type="ORF">RSO01_22150</name>
</gene>
<keyword evidence="2" id="KW-0378">Hydrolase</keyword>
<dbReference type="SUPFAM" id="SSF53474">
    <property type="entry name" value="alpha/beta-Hydrolases"/>
    <property type="match status" value="1"/>
</dbReference>
<name>A0A512N7U2_9HYPH</name>
<dbReference type="PANTHER" id="PTHR43194:SF2">
    <property type="entry name" value="PEROXISOMAL MEMBRANE PROTEIN LPX1"/>
    <property type="match status" value="1"/>
</dbReference>
<dbReference type="AlphaFoldDB" id="A0A512N7U2"/>
<dbReference type="InterPro" id="IPR022742">
    <property type="entry name" value="Hydrolase_4"/>
</dbReference>
<feature type="domain" description="Serine aminopeptidase S33" evidence="1">
    <location>
        <begin position="74"/>
        <end position="291"/>
    </location>
</feature>
<sequence>MFRRLLIATGVLVPIVVGAFAAVIAFNAPAAPPVLAAGNSVPGIAQWNFAELPKLQTLKARDGAPLNYRAYPARPDRAVVLVHGSSATDASMLKLAQALQAAGASVYAIDLRGHGGSGTANGDVSYLGQLDDDLADLVKELGLDKPSVHRTLMGFSSGGGFALRIAGGRQAALFNDYLAISPYIGQDSPTNKPNSGGWAGVAVPRVIALSLLSSIGLGWFQDLPAVHFATDAKPSDRRTPVYSFRLAASLQLERDWRGVLARITAPTEIVVGANDELFNADQFKPMLQTVNPRIGVTIVPNETHLGMIADPPATAAIAAAWRKLAGD</sequence>
<evidence type="ECO:0000259" key="1">
    <source>
        <dbReference type="Pfam" id="PF12146"/>
    </source>
</evidence>
<dbReference type="Pfam" id="PF12146">
    <property type="entry name" value="Hydrolase_4"/>
    <property type="match status" value="1"/>
</dbReference>
<organism evidence="2 3">
    <name type="scientific">Reyranella soli</name>
    <dbReference type="NCBI Taxonomy" id="1230389"/>
    <lineage>
        <taxon>Bacteria</taxon>
        <taxon>Pseudomonadati</taxon>
        <taxon>Pseudomonadota</taxon>
        <taxon>Alphaproteobacteria</taxon>
        <taxon>Hyphomicrobiales</taxon>
        <taxon>Reyranellaceae</taxon>
        <taxon>Reyranella</taxon>
    </lineage>
</organism>
<keyword evidence="3" id="KW-1185">Reference proteome</keyword>
<dbReference type="RefSeq" id="WP_147149152.1">
    <property type="nucleotide sequence ID" value="NZ_BKAJ01000033.1"/>
</dbReference>
<dbReference type="PANTHER" id="PTHR43194">
    <property type="entry name" value="HYDROLASE ALPHA/BETA FOLD FAMILY"/>
    <property type="match status" value="1"/>
</dbReference>
<protein>
    <submittedName>
        <fullName evidence="2">Alpha/beta hydrolase</fullName>
    </submittedName>
</protein>
<dbReference type="InterPro" id="IPR029058">
    <property type="entry name" value="AB_hydrolase_fold"/>
</dbReference>